<dbReference type="RefSeq" id="WP_208473252.1">
    <property type="nucleotide sequence ID" value="NZ_JAGFNS010000050.1"/>
</dbReference>
<protein>
    <submittedName>
        <fullName evidence="3">Phosphotransferase</fullName>
    </submittedName>
</protein>
<sequence>MSTPPRFGEQALSEALARIAAKIGADAFDARLLRLANNAVFALPGAGLVIRITLSHRLHDRARKNAELGAWFDEVDARTIRLANTPIPQPIAEGKLLATVWTYVRPHEPQPDGGDLGDALHAYHGLGLPPFPLPAWDPVGDARVRITDAECLGEDDRAYPLDWCERLEPRLRDYVASTPTGLVHADAHAGNAPTVEDHLVPHSHRLRAAAGRRPRPHQPDRRHGHRR</sequence>
<evidence type="ECO:0000259" key="2">
    <source>
        <dbReference type="Pfam" id="PF01636"/>
    </source>
</evidence>
<evidence type="ECO:0000313" key="4">
    <source>
        <dbReference type="Proteomes" id="UP000679690"/>
    </source>
</evidence>
<feature type="region of interest" description="Disordered" evidence="1">
    <location>
        <begin position="205"/>
        <end position="227"/>
    </location>
</feature>
<evidence type="ECO:0000313" key="3">
    <source>
        <dbReference type="EMBL" id="MBO3744017.1"/>
    </source>
</evidence>
<proteinExistence type="predicted"/>
<organism evidence="3 4">
    <name type="scientific">Actinoplanes flavus</name>
    <dbReference type="NCBI Taxonomy" id="2820290"/>
    <lineage>
        <taxon>Bacteria</taxon>
        <taxon>Bacillati</taxon>
        <taxon>Actinomycetota</taxon>
        <taxon>Actinomycetes</taxon>
        <taxon>Micromonosporales</taxon>
        <taxon>Micromonosporaceae</taxon>
        <taxon>Actinoplanes</taxon>
    </lineage>
</organism>
<feature type="domain" description="Aminoglycoside phosphotransferase" evidence="2">
    <location>
        <begin position="48"/>
        <end position="191"/>
    </location>
</feature>
<accession>A0ABS3UZL5</accession>
<dbReference type="SUPFAM" id="SSF56112">
    <property type="entry name" value="Protein kinase-like (PK-like)"/>
    <property type="match status" value="1"/>
</dbReference>
<dbReference type="Pfam" id="PF01636">
    <property type="entry name" value="APH"/>
    <property type="match status" value="1"/>
</dbReference>
<keyword evidence="4" id="KW-1185">Reference proteome</keyword>
<evidence type="ECO:0000256" key="1">
    <source>
        <dbReference type="SAM" id="MobiDB-lite"/>
    </source>
</evidence>
<dbReference type="Proteomes" id="UP000679690">
    <property type="component" value="Unassembled WGS sequence"/>
</dbReference>
<name>A0ABS3UZL5_9ACTN</name>
<dbReference type="InterPro" id="IPR002575">
    <property type="entry name" value="Aminoglycoside_PTrfase"/>
</dbReference>
<reference evidence="3 4" key="1">
    <citation type="submission" date="2021-03" db="EMBL/GenBank/DDBJ databases">
        <title>Actinoplanes flavus sp. nov., a novel actinomycete isolated from Coconut Palm rhizosphere soil.</title>
        <authorList>
            <person name="Luo X."/>
        </authorList>
    </citation>
    <scope>NUCLEOTIDE SEQUENCE [LARGE SCALE GENOMIC DNA]</scope>
    <source>
        <strain evidence="3 4">NEAU-H7</strain>
    </source>
</reference>
<dbReference type="InterPro" id="IPR011009">
    <property type="entry name" value="Kinase-like_dom_sf"/>
</dbReference>
<gene>
    <name evidence="3" type="ORF">J5X75_41635</name>
</gene>
<dbReference type="EMBL" id="JAGFNS010000050">
    <property type="protein sequence ID" value="MBO3744017.1"/>
    <property type="molecule type" value="Genomic_DNA"/>
</dbReference>
<comment type="caution">
    <text evidence="3">The sequence shown here is derived from an EMBL/GenBank/DDBJ whole genome shotgun (WGS) entry which is preliminary data.</text>
</comment>